<accession>K6ZBZ8</accession>
<evidence type="ECO:0000259" key="3">
    <source>
        <dbReference type="PROSITE" id="PS50894"/>
    </source>
</evidence>
<dbReference type="InterPro" id="IPR036641">
    <property type="entry name" value="HPT_dom_sf"/>
</dbReference>
<dbReference type="GO" id="GO:0000160">
    <property type="term" value="P:phosphorelay signal transduction system"/>
    <property type="evidence" value="ECO:0007669"/>
    <property type="project" value="UniProtKB-KW"/>
</dbReference>
<feature type="domain" description="HPt" evidence="3">
    <location>
        <begin position="1"/>
        <end position="58"/>
    </location>
</feature>
<proteinExistence type="predicted"/>
<dbReference type="Pfam" id="PF01627">
    <property type="entry name" value="Hpt"/>
    <property type="match status" value="1"/>
</dbReference>
<evidence type="ECO:0000256" key="1">
    <source>
        <dbReference type="ARBA" id="ARBA00023012"/>
    </source>
</evidence>
<keyword evidence="1" id="KW-0902">Two-component regulatory system</keyword>
<evidence type="ECO:0000313" key="5">
    <source>
        <dbReference type="Proteomes" id="UP000006251"/>
    </source>
</evidence>
<organism evidence="4 5">
    <name type="scientific">Brumicola pallidula DSM 14239 = ACAM 615</name>
    <dbReference type="NCBI Taxonomy" id="1121922"/>
    <lineage>
        <taxon>Bacteria</taxon>
        <taxon>Pseudomonadati</taxon>
        <taxon>Pseudomonadota</taxon>
        <taxon>Gammaproteobacteria</taxon>
        <taxon>Alteromonadales</taxon>
        <taxon>Alteromonadaceae</taxon>
        <taxon>Brumicola</taxon>
    </lineage>
</organism>
<dbReference type="PROSITE" id="PS50894">
    <property type="entry name" value="HPT"/>
    <property type="match status" value="1"/>
</dbReference>
<evidence type="ECO:0000313" key="4">
    <source>
        <dbReference type="EMBL" id="GAC27857.1"/>
    </source>
</evidence>
<dbReference type="InterPro" id="IPR008207">
    <property type="entry name" value="Sig_transdc_His_kin_Hpt_dom"/>
</dbReference>
<keyword evidence="5" id="KW-1185">Reference proteome</keyword>
<dbReference type="SUPFAM" id="SSF47226">
    <property type="entry name" value="Histidine-containing phosphotransfer domain, HPT domain"/>
    <property type="match status" value="1"/>
</dbReference>
<dbReference type="STRING" id="1121922.GCA_000428905_01502"/>
<dbReference type="Gene3D" id="1.20.120.160">
    <property type="entry name" value="HPT domain"/>
    <property type="match status" value="1"/>
</dbReference>
<dbReference type="RefSeq" id="WP_006009651.1">
    <property type="nucleotide sequence ID" value="NZ_BAEQ01000016.1"/>
</dbReference>
<sequence length="58" mass="6283">MLRALAHLLSGASLLFGFSELSQKAAQLETSIENGNVSFTDVEPKIDELIAEIRHITG</sequence>
<gene>
    <name evidence="4" type="ORF">GPAL_0978</name>
</gene>
<protein>
    <recommendedName>
        <fullName evidence="3">HPt domain-containing protein</fullName>
    </recommendedName>
</protein>
<name>K6ZBZ8_9ALTE</name>
<dbReference type="AlphaFoldDB" id="K6ZBZ8"/>
<dbReference type="EMBL" id="BAEQ01000016">
    <property type="protein sequence ID" value="GAC27857.1"/>
    <property type="molecule type" value="Genomic_DNA"/>
</dbReference>
<dbReference type="Proteomes" id="UP000006251">
    <property type="component" value="Unassembled WGS sequence"/>
</dbReference>
<evidence type="ECO:0000256" key="2">
    <source>
        <dbReference type="PROSITE-ProRule" id="PRU00110"/>
    </source>
</evidence>
<keyword evidence="2" id="KW-0597">Phosphoprotein</keyword>
<comment type="caution">
    <text evidence="4">The sequence shown here is derived from an EMBL/GenBank/DDBJ whole genome shotgun (WGS) entry which is preliminary data.</text>
</comment>
<dbReference type="GO" id="GO:0004672">
    <property type="term" value="F:protein kinase activity"/>
    <property type="evidence" value="ECO:0007669"/>
    <property type="project" value="UniProtKB-ARBA"/>
</dbReference>
<feature type="modified residue" description="Phosphohistidine" evidence="2">
    <location>
        <position position="7"/>
    </location>
</feature>
<reference evidence="5" key="1">
    <citation type="journal article" date="2014" name="Environ. Microbiol.">
        <title>Comparative genomics of the marine bacterial genus Glaciecola reveals the high degree of genomic diversity and genomic characteristic for cold adaptation.</title>
        <authorList>
            <person name="Qin Q.L."/>
            <person name="Xie B.B."/>
            <person name="Yu Y."/>
            <person name="Shu Y.L."/>
            <person name="Rong J.C."/>
            <person name="Zhang Y.J."/>
            <person name="Zhao D.L."/>
            <person name="Chen X.L."/>
            <person name="Zhang X.Y."/>
            <person name="Chen B."/>
            <person name="Zhou B.C."/>
            <person name="Zhang Y.Z."/>
        </authorList>
    </citation>
    <scope>NUCLEOTIDE SEQUENCE [LARGE SCALE GENOMIC DNA]</scope>
    <source>
        <strain evidence="5">ACAM 615</strain>
    </source>
</reference>